<feature type="signal peptide" evidence="1">
    <location>
        <begin position="1"/>
        <end position="26"/>
    </location>
</feature>
<evidence type="ECO:0000256" key="1">
    <source>
        <dbReference type="SAM" id="SignalP"/>
    </source>
</evidence>
<reference evidence="2" key="1">
    <citation type="journal article" date="2020" name="bioRxiv">
        <title>Chromosome-level reference genome of the European wasp spider Argiope bruennichi: a resource for studies on range expansion and evolutionary adaptation.</title>
        <authorList>
            <person name="Sheffer M.M."/>
            <person name="Hoppe A."/>
            <person name="Krehenwinkel H."/>
            <person name="Uhl G."/>
            <person name="Kuss A.W."/>
            <person name="Jensen L."/>
            <person name="Jensen C."/>
            <person name="Gillespie R.G."/>
            <person name="Hoff K.J."/>
            <person name="Prost S."/>
        </authorList>
    </citation>
    <scope>NUCLEOTIDE SEQUENCE</scope>
</reference>
<dbReference type="AlphaFoldDB" id="A0A8T0G218"/>
<protein>
    <submittedName>
        <fullName evidence="2">Uncharacterized protein</fullName>
    </submittedName>
</protein>
<sequence length="138" mass="15453">MYPDKMKWMIAGGILILCMVVTEVRSCSSATDCKADECCLVPSAKANSGSCRKRATYRKPCIHPDKQRGGKYFRFCPCGEGLTCRMSEKLEAKYADIDVFFFMNKCYKTGPAGATKEIVIKEEKIPGGEIIEEDIEDR</sequence>
<organism evidence="2 3">
    <name type="scientific">Argiope bruennichi</name>
    <name type="common">Wasp spider</name>
    <name type="synonym">Aranea bruennichi</name>
    <dbReference type="NCBI Taxonomy" id="94029"/>
    <lineage>
        <taxon>Eukaryota</taxon>
        <taxon>Metazoa</taxon>
        <taxon>Ecdysozoa</taxon>
        <taxon>Arthropoda</taxon>
        <taxon>Chelicerata</taxon>
        <taxon>Arachnida</taxon>
        <taxon>Araneae</taxon>
        <taxon>Araneomorphae</taxon>
        <taxon>Entelegynae</taxon>
        <taxon>Araneoidea</taxon>
        <taxon>Araneidae</taxon>
        <taxon>Argiope</taxon>
    </lineage>
</organism>
<proteinExistence type="predicted"/>
<keyword evidence="3" id="KW-1185">Reference proteome</keyword>
<feature type="chain" id="PRO_5035828964" evidence="1">
    <location>
        <begin position="27"/>
        <end position="138"/>
    </location>
</feature>
<dbReference type="EMBL" id="JABXBU010000002">
    <property type="protein sequence ID" value="KAF8795273.1"/>
    <property type="molecule type" value="Genomic_DNA"/>
</dbReference>
<evidence type="ECO:0000313" key="3">
    <source>
        <dbReference type="Proteomes" id="UP000807504"/>
    </source>
</evidence>
<name>A0A8T0G218_ARGBR</name>
<gene>
    <name evidence="2" type="ORF">HNY73_003144</name>
</gene>
<dbReference type="Proteomes" id="UP000807504">
    <property type="component" value="Unassembled WGS sequence"/>
</dbReference>
<keyword evidence="1" id="KW-0732">Signal</keyword>
<accession>A0A8T0G218</accession>
<evidence type="ECO:0000313" key="2">
    <source>
        <dbReference type="EMBL" id="KAF8795273.1"/>
    </source>
</evidence>
<comment type="caution">
    <text evidence="2">The sequence shown here is derived from an EMBL/GenBank/DDBJ whole genome shotgun (WGS) entry which is preliminary data.</text>
</comment>
<reference evidence="2" key="2">
    <citation type="submission" date="2020-06" db="EMBL/GenBank/DDBJ databases">
        <authorList>
            <person name="Sheffer M."/>
        </authorList>
    </citation>
    <scope>NUCLEOTIDE SEQUENCE</scope>
</reference>
<dbReference type="Gene3D" id="2.10.80.10">
    <property type="entry name" value="Lipase, subunit A"/>
    <property type="match status" value="1"/>
</dbReference>